<dbReference type="Gene3D" id="3.20.20.70">
    <property type="entry name" value="Aldolase class I"/>
    <property type="match status" value="1"/>
</dbReference>
<keyword evidence="2" id="KW-0456">Lyase</keyword>
<dbReference type="Proteomes" id="UP000199504">
    <property type="component" value="Unassembled WGS sequence"/>
</dbReference>
<dbReference type="STRING" id="262898.GA0070564_104240"/>
<dbReference type="Pfam" id="PF00701">
    <property type="entry name" value="DHDPS"/>
    <property type="match status" value="1"/>
</dbReference>
<dbReference type="EMBL" id="FMCX01000004">
    <property type="protein sequence ID" value="SCF22303.1"/>
    <property type="molecule type" value="Genomic_DNA"/>
</dbReference>
<dbReference type="PROSITE" id="PS00666">
    <property type="entry name" value="DHDPS_2"/>
    <property type="match status" value="1"/>
</dbReference>
<dbReference type="PANTHER" id="PTHR12128:SF66">
    <property type="entry name" value="4-HYDROXY-2-OXOGLUTARATE ALDOLASE, MITOCHONDRIAL"/>
    <property type="match status" value="1"/>
</dbReference>
<dbReference type="PANTHER" id="PTHR12128">
    <property type="entry name" value="DIHYDRODIPICOLINATE SYNTHASE"/>
    <property type="match status" value="1"/>
</dbReference>
<dbReference type="InterPro" id="IPR024775">
    <property type="entry name" value="DinB-like"/>
</dbReference>
<dbReference type="Gene3D" id="1.20.120.450">
    <property type="entry name" value="dinb family like domain"/>
    <property type="match status" value="1"/>
</dbReference>
<dbReference type="Pfam" id="PF12867">
    <property type="entry name" value="DinB_2"/>
    <property type="match status" value="1"/>
</dbReference>
<dbReference type="InterPro" id="IPR020625">
    <property type="entry name" value="Schiff_base-form_aldolases_AS"/>
</dbReference>
<proteinExistence type="inferred from homology"/>
<protein>
    <submittedName>
        <fullName evidence="5">4-hydroxy-tetrahydrodipicolinate synthase</fullName>
    </submittedName>
</protein>
<dbReference type="GO" id="GO:0044281">
    <property type="term" value="P:small molecule metabolic process"/>
    <property type="evidence" value="ECO:0007669"/>
    <property type="project" value="UniProtKB-ARBA"/>
</dbReference>
<organism evidence="5 6">
    <name type="scientific">Micromonospora mirobrigensis</name>
    <dbReference type="NCBI Taxonomy" id="262898"/>
    <lineage>
        <taxon>Bacteria</taxon>
        <taxon>Bacillati</taxon>
        <taxon>Actinomycetota</taxon>
        <taxon>Actinomycetes</taxon>
        <taxon>Micromonosporales</taxon>
        <taxon>Micromonosporaceae</taxon>
        <taxon>Micromonospora</taxon>
    </lineage>
</organism>
<evidence type="ECO:0000259" key="4">
    <source>
        <dbReference type="Pfam" id="PF12867"/>
    </source>
</evidence>
<keyword evidence="6" id="KW-1185">Reference proteome</keyword>
<evidence type="ECO:0000256" key="1">
    <source>
        <dbReference type="ARBA" id="ARBA00007592"/>
    </source>
</evidence>
<dbReference type="PRINTS" id="PR00146">
    <property type="entry name" value="DHPICSNTHASE"/>
</dbReference>
<dbReference type="InterPro" id="IPR034660">
    <property type="entry name" value="DinB/YfiT-like"/>
</dbReference>
<sequence length="475" mass="49962">MTMTGLFVPLITPFAEDGTVALDALAGLARHLLDGGATGLVALGTTAEPGALSPAERRAVLDTVARACRERSAPLLVGAHTAEELTALAGRPEVSAALTLVPPFVRPGERGVLAHLAHLAALSPVPLVAYHVPYRTGQSLSVEALRELAAIPGVVGVKHAVGALDPTTVRLLADPPPGFAVLGGDDELLSPVLALGAHGGIAASAHLATGDFTALVAAWRVGDVARARPLGHRLAALAAALFAEPNPTVVKAVLHAEGRIPTPAVRLPLLPASASSATAALRRLAALADPPADAGTPAAGAAREPAAVPPETADWTFVIARGCRECGFTPQPAEATAARLRASVPLWRARLARPDARDRPAPTVWSPVEYACHVRDTCRIFRQRLALMLREDDPTFANWDQDATALAEDYFHRNPAEVAEQLAVEAEATAAAFDAVRDDQWERPGRRDNGSLFTVRSFAVYFLHDVLHHEHDVTR</sequence>
<evidence type="ECO:0000313" key="5">
    <source>
        <dbReference type="EMBL" id="SCF22303.1"/>
    </source>
</evidence>
<dbReference type="SUPFAM" id="SSF109854">
    <property type="entry name" value="DinB/YfiT-like putative metalloenzymes"/>
    <property type="match status" value="1"/>
</dbReference>
<gene>
    <name evidence="5" type="ORF">GA0070564_104240</name>
</gene>
<dbReference type="InterPro" id="IPR013785">
    <property type="entry name" value="Aldolase_TIM"/>
</dbReference>
<dbReference type="AlphaFoldDB" id="A0A1C4YNG2"/>
<name>A0A1C4YNG2_9ACTN</name>
<comment type="similarity">
    <text evidence="1">Belongs to the DapA family.</text>
</comment>
<dbReference type="GO" id="GO:0008840">
    <property type="term" value="F:4-hydroxy-tetrahydrodipicolinate synthase activity"/>
    <property type="evidence" value="ECO:0007669"/>
    <property type="project" value="TreeGrafter"/>
</dbReference>
<keyword evidence="3" id="KW-0704">Schiff base</keyword>
<evidence type="ECO:0000256" key="2">
    <source>
        <dbReference type="ARBA" id="ARBA00023239"/>
    </source>
</evidence>
<reference evidence="6" key="1">
    <citation type="submission" date="2016-06" db="EMBL/GenBank/DDBJ databases">
        <authorList>
            <person name="Varghese N."/>
            <person name="Submissions Spin"/>
        </authorList>
    </citation>
    <scope>NUCLEOTIDE SEQUENCE [LARGE SCALE GENOMIC DNA]</scope>
    <source>
        <strain evidence="6">DSM 44830</strain>
    </source>
</reference>
<evidence type="ECO:0000256" key="3">
    <source>
        <dbReference type="ARBA" id="ARBA00023270"/>
    </source>
</evidence>
<evidence type="ECO:0000313" key="6">
    <source>
        <dbReference type="Proteomes" id="UP000199504"/>
    </source>
</evidence>
<accession>A0A1C4YNG2</accession>
<feature type="domain" description="DinB-like" evidence="4">
    <location>
        <begin position="356"/>
        <end position="469"/>
    </location>
</feature>
<dbReference type="SUPFAM" id="SSF51569">
    <property type="entry name" value="Aldolase"/>
    <property type="match status" value="1"/>
</dbReference>
<dbReference type="SMART" id="SM01130">
    <property type="entry name" value="DHDPS"/>
    <property type="match status" value="1"/>
</dbReference>
<dbReference type="OrthoDB" id="3376896at2"/>
<dbReference type="InterPro" id="IPR002220">
    <property type="entry name" value="DapA-like"/>
</dbReference>